<dbReference type="PANTHER" id="PTHR36369:SF1">
    <property type="entry name" value="TRANSMEMBRANE PROTEIN"/>
    <property type="match status" value="1"/>
</dbReference>
<dbReference type="EnsemblPlants" id="AUR62028279-RA">
    <property type="protein sequence ID" value="AUR62028279-RA:cds"/>
    <property type="gene ID" value="AUR62028279"/>
</dbReference>
<dbReference type="Gramene" id="AUR62028279-RA">
    <property type="protein sequence ID" value="AUR62028279-RA:cds"/>
    <property type="gene ID" value="AUR62028279"/>
</dbReference>
<evidence type="ECO:0000256" key="1">
    <source>
        <dbReference type="SAM" id="MobiDB-lite"/>
    </source>
</evidence>
<dbReference type="OMA" id="EGEWWES"/>
<evidence type="ECO:0000256" key="2">
    <source>
        <dbReference type="SAM" id="Phobius"/>
    </source>
</evidence>
<protein>
    <recommendedName>
        <fullName evidence="5">Transmembrane protein</fullName>
    </recommendedName>
</protein>
<sequence>MNGLDSPLESLAFIPVNLGPLLSAVVNNIWAWLAVVTAAVSFWRIHNSSIKTTSSSSHIFLSPPPTPEPAPTVPKTTPFERENDENEDGEVDGGDYNDDDEVDEEKNEWVMIKRWGSSSELTVEMRGGDLGWYSYQNRKVIDGSVVRLWGEEGEIGCGSPRSCRKRVYSSRKLSTSNSF</sequence>
<organism evidence="3 4">
    <name type="scientific">Chenopodium quinoa</name>
    <name type="common">Quinoa</name>
    <dbReference type="NCBI Taxonomy" id="63459"/>
    <lineage>
        <taxon>Eukaryota</taxon>
        <taxon>Viridiplantae</taxon>
        <taxon>Streptophyta</taxon>
        <taxon>Embryophyta</taxon>
        <taxon>Tracheophyta</taxon>
        <taxon>Spermatophyta</taxon>
        <taxon>Magnoliopsida</taxon>
        <taxon>eudicotyledons</taxon>
        <taxon>Gunneridae</taxon>
        <taxon>Pentapetalae</taxon>
        <taxon>Caryophyllales</taxon>
        <taxon>Chenopodiaceae</taxon>
        <taxon>Chenopodioideae</taxon>
        <taxon>Atripliceae</taxon>
        <taxon>Chenopodium</taxon>
    </lineage>
</organism>
<reference evidence="3" key="2">
    <citation type="submission" date="2021-03" db="UniProtKB">
        <authorList>
            <consortium name="EnsemblPlants"/>
        </authorList>
    </citation>
    <scope>IDENTIFICATION</scope>
</reference>
<dbReference type="PANTHER" id="PTHR36369">
    <property type="entry name" value="TRANSMEMBRANE PROTEIN"/>
    <property type="match status" value="1"/>
</dbReference>
<name>A0A803MF61_CHEQI</name>
<feature type="compositionally biased region" description="Acidic residues" evidence="1">
    <location>
        <begin position="82"/>
        <end position="103"/>
    </location>
</feature>
<accession>A0A803MF61</accession>
<reference evidence="3" key="1">
    <citation type="journal article" date="2017" name="Nature">
        <title>The genome of Chenopodium quinoa.</title>
        <authorList>
            <person name="Jarvis D.E."/>
            <person name="Ho Y.S."/>
            <person name="Lightfoot D.J."/>
            <person name="Schmoeckel S.M."/>
            <person name="Li B."/>
            <person name="Borm T.J.A."/>
            <person name="Ohyanagi H."/>
            <person name="Mineta K."/>
            <person name="Michell C.T."/>
            <person name="Saber N."/>
            <person name="Kharbatia N.M."/>
            <person name="Rupper R.R."/>
            <person name="Sharp A.R."/>
            <person name="Dally N."/>
            <person name="Boughton B.A."/>
            <person name="Woo Y.H."/>
            <person name="Gao G."/>
            <person name="Schijlen E.G.W.M."/>
            <person name="Guo X."/>
            <person name="Momin A.A."/>
            <person name="Negrao S."/>
            <person name="Al-Babili S."/>
            <person name="Gehring C."/>
            <person name="Roessner U."/>
            <person name="Jung C."/>
            <person name="Murphy K."/>
            <person name="Arold S.T."/>
            <person name="Gojobori T."/>
            <person name="van der Linden C.G."/>
            <person name="van Loo E.N."/>
            <person name="Jellen E.N."/>
            <person name="Maughan P.J."/>
            <person name="Tester M."/>
        </authorList>
    </citation>
    <scope>NUCLEOTIDE SEQUENCE [LARGE SCALE GENOMIC DNA]</scope>
    <source>
        <strain evidence="3">cv. PI 614886</strain>
    </source>
</reference>
<keyword evidence="2" id="KW-0812">Transmembrane</keyword>
<dbReference type="Proteomes" id="UP000596660">
    <property type="component" value="Unplaced"/>
</dbReference>
<feature type="transmembrane region" description="Helical" evidence="2">
    <location>
        <begin position="20"/>
        <end position="43"/>
    </location>
</feature>
<feature type="compositionally biased region" description="Pro residues" evidence="1">
    <location>
        <begin position="62"/>
        <end position="72"/>
    </location>
</feature>
<keyword evidence="2" id="KW-0472">Membrane</keyword>
<evidence type="ECO:0008006" key="5">
    <source>
        <dbReference type="Google" id="ProtNLM"/>
    </source>
</evidence>
<evidence type="ECO:0000313" key="4">
    <source>
        <dbReference type="Proteomes" id="UP000596660"/>
    </source>
</evidence>
<proteinExistence type="predicted"/>
<keyword evidence="2" id="KW-1133">Transmembrane helix</keyword>
<keyword evidence="4" id="KW-1185">Reference proteome</keyword>
<feature type="region of interest" description="Disordered" evidence="1">
    <location>
        <begin position="56"/>
        <end position="103"/>
    </location>
</feature>
<dbReference type="AlphaFoldDB" id="A0A803MF61"/>
<evidence type="ECO:0000313" key="3">
    <source>
        <dbReference type="EnsemblPlants" id="AUR62028279-RA:cds"/>
    </source>
</evidence>